<dbReference type="NCBIfam" id="TIGR04025">
    <property type="entry name" value="PPOX_FMN_DR2398"/>
    <property type="match status" value="1"/>
</dbReference>
<dbReference type="InterPro" id="IPR011576">
    <property type="entry name" value="Pyridox_Oxase_N"/>
</dbReference>
<feature type="domain" description="Pyridoxamine 5'-phosphate oxidase N-terminal" evidence="1">
    <location>
        <begin position="33"/>
        <end position="140"/>
    </location>
</feature>
<dbReference type="AlphaFoldDB" id="A0A1X7J0F2"/>
<dbReference type="RefSeq" id="WP_085493228.1">
    <property type="nucleotide sequence ID" value="NZ_FXAZ01000001.1"/>
</dbReference>
<dbReference type="STRING" id="1852522.SAMN06295960_1040"/>
<evidence type="ECO:0000313" key="3">
    <source>
        <dbReference type="Proteomes" id="UP000193834"/>
    </source>
</evidence>
<dbReference type="PANTHER" id="PTHR42815">
    <property type="entry name" value="FAD-BINDING, PUTATIVE (AFU_ORTHOLOGUE AFUA_6G07600)-RELATED"/>
    <property type="match status" value="1"/>
</dbReference>
<evidence type="ECO:0000259" key="1">
    <source>
        <dbReference type="Pfam" id="PF01243"/>
    </source>
</evidence>
<dbReference type="EMBL" id="FXAZ01000001">
    <property type="protein sequence ID" value="SMG20574.1"/>
    <property type="molecule type" value="Genomic_DNA"/>
</dbReference>
<evidence type="ECO:0000313" key="2">
    <source>
        <dbReference type="EMBL" id="SMG20574.1"/>
    </source>
</evidence>
<gene>
    <name evidence="2" type="ORF">SAMN06295960_1040</name>
</gene>
<accession>A0A1X7J0F2</accession>
<sequence length="206" mass="23251">MSPFKDMITKESELRALLGHPSPIAIDKSIEELDEHCVDYIKRSPMCFISTSNHSGTCDVSPRGDAPGFVHVLDSKHLIIPERPGNRRFDSILNMLDNPHIGILFIIPRLDETLRINGKACIVSDSDLLDQMEVRGKSPLIGIGVEVEECFIHCGKAFKRSNLWNVEHWHDPSELPNASKMIAAHAKEQPDKVHASLMETYEKRLY</sequence>
<dbReference type="InterPro" id="IPR024029">
    <property type="entry name" value="Pyridox_Oxase_FMN-dep"/>
</dbReference>
<dbReference type="SUPFAM" id="SSF50475">
    <property type="entry name" value="FMN-binding split barrel"/>
    <property type="match status" value="1"/>
</dbReference>
<organism evidence="2 3">
    <name type="scientific">Paenibacillus aquistagni</name>
    <dbReference type="NCBI Taxonomy" id="1852522"/>
    <lineage>
        <taxon>Bacteria</taxon>
        <taxon>Bacillati</taxon>
        <taxon>Bacillota</taxon>
        <taxon>Bacilli</taxon>
        <taxon>Bacillales</taxon>
        <taxon>Paenibacillaceae</taxon>
        <taxon>Paenibacillus</taxon>
    </lineage>
</organism>
<dbReference type="Gene3D" id="2.30.110.10">
    <property type="entry name" value="Electron Transport, Fmn-binding Protein, Chain A"/>
    <property type="match status" value="1"/>
</dbReference>
<name>A0A1X7J0F2_9BACL</name>
<dbReference type="Pfam" id="PF01243">
    <property type="entry name" value="PNPOx_N"/>
    <property type="match status" value="1"/>
</dbReference>
<dbReference type="Proteomes" id="UP000193834">
    <property type="component" value="Unassembled WGS sequence"/>
</dbReference>
<keyword evidence="3" id="KW-1185">Reference proteome</keyword>
<dbReference type="PANTHER" id="PTHR42815:SF2">
    <property type="entry name" value="FAD-BINDING, PUTATIVE (AFU_ORTHOLOGUE AFUA_6G07600)-RELATED"/>
    <property type="match status" value="1"/>
</dbReference>
<dbReference type="InterPro" id="IPR012349">
    <property type="entry name" value="Split_barrel_FMN-bd"/>
</dbReference>
<protein>
    <recommendedName>
        <fullName evidence="1">Pyridoxamine 5'-phosphate oxidase N-terminal domain-containing protein</fullName>
    </recommendedName>
</protein>
<reference evidence="2 3" key="1">
    <citation type="submission" date="2017-04" db="EMBL/GenBank/DDBJ databases">
        <authorList>
            <person name="Afonso C.L."/>
            <person name="Miller P.J."/>
            <person name="Scott M.A."/>
            <person name="Spackman E."/>
            <person name="Goraichik I."/>
            <person name="Dimitrov K.M."/>
            <person name="Suarez D.L."/>
            <person name="Swayne D.E."/>
        </authorList>
    </citation>
    <scope>NUCLEOTIDE SEQUENCE [LARGE SCALE GENOMIC DNA]</scope>
    <source>
        <strain evidence="2 3">11</strain>
    </source>
</reference>
<dbReference type="OrthoDB" id="9796486at2"/>
<proteinExistence type="predicted"/>